<protein>
    <submittedName>
        <fullName evidence="1">Uncharacterized protein</fullName>
    </submittedName>
</protein>
<dbReference type="AlphaFoldDB" id="A0A7J7TXJ9"/>
<evidence type="ECO:0000313" key="2">
    <source>
        <dbReference type="Proteomes" id="UP000558488"/>
    </source>
</evidence>
<keyword evidence="2" id="KW-1185">Reference proteome</keyword>
<name>A0A7J7TXJ9_PIPKU</name>
<organism evidence="1 2">
    <name type="scientific">Pipistrellus kuhlii</name>
    <name type="common">Kuhl's pipistrelle</name>
    <dbReference type="NCBI Taxonomy" id="59472"/>
    <lineage>
        <taxon>Eukaryota</taxon>
        <taxon>Metazoa</taxon>
        <taxon>Chordata</taxon>
        <taxon>Craniata</taxon>
        <taxon>Vertebrata</taxon>
        <taxon>Euteleostomi</taxon>
        <taxon>Mammalia</taxon>
        <taxon>Eutheria</taxon>
        <taxon>Laurasiatheria</taxon>
        <taxon>Chiroptera</taxon>
        <taxon>Yangochiroptera</taxon>
        <taxon>Vespertilionidae</taxon>
        <taxon>Pipistrellus</taxon>
    </lineage>
</organism>
<accession>A0A7J7TXJ9</accession>
<dbReference type="EMBL" id="JACAGB010000023">
    <property type="protein sequence ID" value="KAF6305320.1"/>
    <property type="molecule type" value="Genomic_DNA"/>
</dbReference>
<gene>
    <name evidence="1" type="ORF">mPipKuh1_009211</name>
</gene>
<reference evidence="1 2" key="1">
    <citation type="journal article" date="2020" name="Nature">
        <title>Six reference-quality genomes reveal evolution of bat adaptations.</title>
        <authorList>
            <person name="Jebb D."/>
            <person name="Huang Z."/>
            <person name="Pippel M."/>
            <person name="Hughes G.M."/>
            <person name="Lavrichenko K."/>
            <person name="Devanna P."/>
            <person name="Winkler S."/>
            <person name="Jermiin L.S."/>
            <person name="Skirmuntt E.C."/>
            <person name="Katzourakis A."/>
            <person name="Burkitt-Gray L."/>
            <person name="Ray D.A."/>
            <person name="Sullivan K.A.M."/>
            <person name="Roscito J.G."/>
            <person name="Kirilenko B.M."/>
            <person name="Davalos L.M."/>
            <person name="Corthals A.P."/>
            <person name="Power M.L."/>
            <person name="Jones G."/>
            <person name="Ransome R.D."/>
            <person name="Dechmann D.K.N."/>
            <person name="Locatelli A.G."/>
            <person name="Puechmaille S.J."/>
            <person name="Fedrigo O."/>
            <person name="Jarvis E.D."/>
            <person name="Hiller M."/>
            <person name="Vernes S.C."/>
            <person name="Myers E.W."/>
            <person name="Teeling E.C."/>
        </authorList>
    </citation>
    <scope>NUCLEOTIDE SEQUENCE [LARGE SCALE GENOMIC DNA]</scope>
    <source>
        <strain evidence="1">MPipKuh1</strain>
        <tissue evidence="1">Flight muscle</tissue>
    </source>
</reference>
<comment type="caution">
    <text evidence="1">The sequence shown here is derived from an EMBL/GenBank/DDBJ whole genome shotgun (WGS) entry which is preliminary data.</text>
</comment>
<sequence length="122" mass="13010">MNVCTDSRYSAHCPLGQHVIAGSSAGQMDAAFRQLPLCNLIGNEHDLEQGRIPSAHPFLAPCLPALGPVLEKDYPLVGCPLGSWLSPGSVRKMSSMTALHLVSTLRGQRDDALDSSPTFSHS</sequence>
<proteinExistence type="predicted"/>
<evidence type="ECO:0000313" key="1">
    <source>
        <dbReference type="EMBL" id="KAF6305320.1"/>
    </source>
</evidence>
<dbReference type="Proteomes" id="UP000558488">
    <property type="component" value="Unassembled WGS sequence"/>
</dbReference>